<proteinExistence type="predicted"/>
<name>A0AA38PMH8_9AGAR</name>
<evidence type="ECO:0000313" key="3">
    <source>
        <dbReference type="Proteomes" id="UP001163850"/>
    </source>
</evidence>
<feature type="compositionally biased region" description="Acidic residues" evidence="1">
    <location>
        <begin position="109"/>
        <end position="127"/>
    </location>
</feature>
<accession>A0AA38PMH8</accession>
<dbReference type="AlphaFoldDB" id="A0AA38PMH8"/>
<protein>
    <submittedName>
        <fullName evidence="2">Uncharacterized protein</fullName>
    </submittedName>
</protein>
<reference evidence="2" key="1">
    <citation type="submission" date="2022-08" db="EMBL/GenBank/DDBJ databases">
        <authorList>
            <consortium name="DOE Joint Genome Institute"/>
            <person name="Min B."/>
            <person name="Riley R."/>
            <person name="Sierra-Patev S."/>
            <person name="Naranjo-Ortiz M."/>
            <person name="Looney B."/>
            <person name="Konkel Z."/>
            <person name="Slot J.C."/>
            <person name="Sakamoto Y."/>
            <person name="Steenwyk J.L."/>
            <person name="Rokas A."/>
            <person name="Carro J."/>
            <person name="Camarero S."/>
            <person name="Ferreira P."/>
            <person name="Molpeceres G."/>
            <person name="Ruiz-Duenas F.J."/>
            <person name="Serrano A."/>
            <person name="Henrissat B."/>
            <person name="Drula E."/>
            <person name="Hughes K.W."/>
            <person name="Mata J.L."/>
            <person name="Ishikawa N.K."/>
            <person name="Vargas-Isla R."/>
            <person name="Ushijima S."/>
            <person name="Smith C.A."/>
            <person name="Ahrendt S."/>
            <person name="Andreopoulos W."/>
            <person name="He G."/>
            <person name="Labutti K."/>
            <person name="Lipzen A."/>
            <person name="Ng V."/>
            <person name="Sandor L."/>
            <person name="Barry K."/>
            <person name="Martinez A.T."/>
            <person name="Xiao Y."/>
            <person name="Gibbons J.G."/>
            <person name="Terashima K."/>
            <person name="Hibbett D.S."/>
            <person name="Grigoriev I.V."/>
        </authorList>
    </citation>
    <scope>NUCLEOTIDE SEQUENCE</scope>
    <source>
        <strain evidence="2">TFB7829</strain>
    </source>
</reference>
<sequence length="144" mass="16934">MSNERGHVVTKACEKEEINWSADNISRRSRGKRVKLDDEVYEGPAARVGERRFEGLGIAEQLATIVVQNKELINITRRSLDLQERMLYLMVRRERREVEEREEMVKDEGGDEDEDGEGEEDEEEKEEDKEKRRKAIREGKKRAE</sequence>
<feature type="region of interest" description="Disordered" evidence="1">
    <location>
        <begin position="97"/>
        <end position="144"/>
    </location>
</feature>
<dbReference type="EMBL" id="MU803468">
    <property type="protein sequence ID" value="KAJ3978300.1"/>
    <property type="molecule type" value="Genomic_DNA"/>
</dbReference>
<organism evidence="2 3">
    <name type="scientific">Lentinula detonsa</name>
    <dbReference type="NCBI Taxonomy" id="2804962"/>
    <lineage>
        <taxon>Eukaryota</taxon>
        <taxon>Fungi</taxon>
        <taxon>Dikarya</taxon>
        <taxon>Basidiomycota</taxon>
        <taxon>Agaricomycotina</taxon>
        <taxon>Agaricomycetes</taxon>
        <taxon>Agaricomycetidae</taxon>
        <taxon>Agaricales</taxon>
        <taxon>Marasmiineae</taxon>
        <taxon>Omphalotaceae</taxon>
        <taxon>Lentinula</taxon>
    </lineage>
</organism>
<evidence type="ECO:0000256" key="1">
    <source>
        <dbReference type="SAM" id="MobiDB-lite"/>
    </source>
</evidence>
<comment type="caution">
    <text evidence="2">The sequence shown here is derived from an EMBL/GenBank/DDBJ whole genome shotgun (WGS) entry which is preliminary data.</text>
</comment>
<feature type="compositionally biased region" description="Basic and acidic residues" evidence="1">
    <location>
        <begin position="97"/>
        <end position="108"/>
    </location>
</feature>
<evidence type="ECO:0000313" key="2">
    <source>
        <dbReference type="EMBL" id="KAJ3978300.1"/>
    </source>
</evidence>
<dbReference type="Proteomes" id="UP001163850">
    <property type="component" value="Unassembled WGS sequence"/>
</dbReference>
<gene>
    <name evidence="2" type="ORF">F5890DRAFT_1560620</name>
</gene>